<evidence type="ECO:0000256" key="11">
    <source>
        <dbReference type="HAMAP-Rule" id="MF_01025"/>
    </source>
</evidence>
<dbReference type="EMBL" id="AP011685">
    <property type="protein sequence ID" value="BAL54332.1"/>
    <property type="molecule type" value="Genomic_DNA"/>
</dbReference>
<dbReference type="InterPro" id="IPR050073">
    <property type="entry name" value="2-IPM_HCS-like"/>
</dbReference>
<dbReference type="HAMAP" id="MF_01025">
    <property type="entry name" value="LeuA_type1"/>
    <property type="match status" value="1"/>
</dbReference>
<dbReference type="InterPro" id="IPR013709">
    <property type="entry name" value="2-isopropylmalate_synth_dimer"/>
</dbReference>
<dbReference type="FunFam" id="1.10.238.260:FF:000001">
    <property type="entry name" value="2-isopropylmalate synthase"/>
    <property type="match status" value="1"/>
</dbReference>
<dbReference type="FunFam" id="3.20.20.70:FF:000010">
    <property type="entry name" value="2-isopropylmalate synthase"/>
    <property type="match status" value="1"/>
</dbReference>
<dbReference type="EC" id="2.3.3.13" evidence="3 11"/>
<dbReference type="Pfam" id="PF22617">
    <property type="entry name" value="HCS_D2"/>
    <property type="match status" value="1"/>
</dbReference>
<dbReference type="GO" id="GO:0009098">
    <property type="term" value="P:L-leucine biosynthetic process"/>
    <property type="evidence" value="ECO:0007669"/>
    <property type="project" value="UniProtKB-UniRule"/>
</dbReference>
<evidence type="ECO:0000256" key="5">
    <source>
        <dbReference type="ARBA" id="ARBA00022430"/>
    </source>
</evidence>
<dbReference type="UniPathway" id="UPA00048">
    <property type="reaction ID" value="UER00070"/>
</dbReference>
<dbReference type="NCBIfam" id="NF002085">
    <property type="entry name" value="PRK00915.1-2"/>
    <property type="match status" value="1"/>
</dbReference>
<keyword evidence="5 11" id="KW-0432">Leucine biosynthesis</keyword>
<dbReference type="NCBIfam" id="NF002087">
    <property type="entry name" value="PRK00915.1-4"/>
    <property type="match status" value="1"/>
</dbReference>
<keyword evidence="11" id="KW-0963">Cytoplasm</keyword>
<dbReference type="GO" id="GO:0003985">
    <property type="term" value="F:acetyl-CoA C-acetyltransferase activity"/>
    <property type="evidence" value="ECO:0007669"/>
    <property type="project" value="UniProtKB-UniRule"/>
</dbReference>
<dbReference type="CDD" id="cd07940">
    <property type="entry name" value="DRE_TIM_IPMS"/>
    <property type="match status" value="1"/>
</dbReference>
<dbReference type="PROSITE" id="PS50991">
    <property type="entry name" value="PYR_CT"/>
    <property type="match status" value="1"/>
</dbReference>
<dbReference type="Gene3D" id="1.10.238.260">
    <property type="match status" value="1"/>
</dbReference>
<accession>H5SDU6</accession>
<reference evidence="13" key="1">
    <citation type="journal article" date="2005" name="Environ. Microbiol.">
        <title>Genetic and functional properties of uncultivated thermophilic crenarchaeotes from a subsurface gold mine as revealed by analysis of genome fragments.</title>
        <authorList>
            <person name="Nunoura T."/>
            <person name="Hirayama H."/>
            <person name="Takami H."/>
            <person name="Oida H."/>
            <person name="Nishi S."/>
            <person name="Shimamura S."/>
            <person name="Suzuki Y."/>
            <person name="Inagaki F."/>
            <person name="Takai K."/>
            <person name="Nealson K.H."/>
            <person name="Horikoshi K."/>
        </authorList>
    </citation>
    <scope>NUCLEOTIDE SEQUENCE</scope>
</reference>
<dbReference type="PROSITE" id="PS00815">
    <property type="entry name" value="AIPM_HOMOCIT_SYNTH_1"/>
    <property type="match status" value="1"/>
</dbReference>
<feature type="binding site" evidence="11">
    <location>
        <position position="203"/>
    </location>
    <ligand>
        <name>Mn(2+)</name>
        <dbReference type="ChEBI" id="CHEBI:29035"/>
    </ligand>
</feature>
<reference evidence="13" key="2">
    <citation type="journal article" date="2012" name="PLoS ONE">
        <title>A Deeply Branching Thermophilic Bacterium with an Ancient Acetyl-CoA Pathway Dominates a Subsurface Ecosystem.</title>
        <authorList>
            <person name="Takami H."/>
            <person name="Noguchi H."/>
            <person name="Takaki Y."/>
            <person name="Uchiyama I."/>
            <person name="Toyoda A."/>
            <person name="Nishi S."/>
            <person name="Chee G.-J."/>
            <person name="Arai W."/>
            <person name="Nunoura T."/>
            <person name="Itoh T."/>
            <person name="Hattori M."/>
            <person name="Takai K."/>
        </authorList>
    </citation>
    <scope>NUCLEOTIDE SEQUENCE</scope>
</reference>
<evidence type="ECO:0000256" key="7">
    <source>
        <dbReference type="ARBA" id="ARBA00022679"/>
    </source>
</evidence>
<dbReference type="InterPro" id="IPR054691">
    <property type="entry name" value="LeuA/HCS_post-cat"/>
</dbReference>
<comment type="catalytic activity">
    <reaction evidence="11">
        <text>3-methyl-2-oxobutanoate + acetyl-CoA + H2O = (2S)-2-isopropylmalate + CoA + H(+)</text>
        <dbReference type="Rhea" id="RHEA:21524"/>
        <dbReference type="ChEBI" id="CHEBI:1178"/>
        <dbReference type="ChEBI" id="CHEBI:11851"/>
        <dbReference type="ChEBI" id="CHEBI:15377"/>
        <dbReference type="ChEBI" id="CHEBI:15378"/>
        <dbReference type="ChEBI" id="CHEBI:57287"/>
        <dbReference type="ChEBI" id="CHEBI:57288"/>
        <dbReference type="EC" id="2.3.3.13"/>
    </reaction>
</comment>
<dbReference type="PANTHER" id="PTHR10277">
    <property type="entry name" value="HOMOCITRATE SYNTHASE-RELATED"/>
    <property type="match status" value="1"/>
</dbReference>
<dbReference type="PANTHER" id="PTHR10277:SF9">
    <property type="entry name" value="2-ISOPROPYLMALATE SYNTHASE 1, CHLOROPLASTIC-RELATED"/>
    <property type="match status" value="1"/>
</dbReference>
<dbReference type="SUPFAM" id="SSF51569">
    <property type="entry name" value="Aldolase"/>
    <property type="match status" value="1"/>
</dbReference>
<dbReference type="Gene3D" id="3.30.160.270">
    <property type="match status" value="1"/>
</dbReference>
<keyword evidence="6 11" id="KW-0028">Amino-acid biosynthesis</keyword>
<feature type="binding site" evidence="11">
    <location>
        <position position="13"/>
    </location>
    <ligand>
        <name>Mn(2+)</name>
        <dbReference type="ChEBI" id="CHEBI:29035"/>
    </ligand>
</feature>
<dbReference type="InterPro" id="IPR005671">
    <property type="entry name" value="LeuA_bact_synth"/>
</dbReference>
<keyword evidence="8 11" id="KW-0479">Metal-binding</keyword>
<evidence type="ECO:0000256" key="9">
    <source>
        <dbReference type="ARBA" id="ARBA00023211"/>
    </source>
</evidence>
<dbReference type="InterPro" id="IPR036230">
    <property type="entry name" value="LeuA_allosteric_dom_sf"/>
</dbReference>
<feature type="binding site" evidence="11">
    <location>
        <position position="201"/>
    </location>
    <ligand>
        <name>Mn(2+)</name>
        <dbReference type="ChEBI" id="CHEBI:29035"/>
    </ligand>
</feature>
<feature type="region of interest" description="Regulatory domain" evidence="11">
    <location>
        <begin position="393"/>
        <end position="519"/>
    </location>
</feature>
<dbReference type="InterPro" id="IPR000891">
    <property type="entry name" value="PYR_CT"/>
</dbReference>
<keyword evidence="9 11" id="KW-0464">Manganese</keyword>
<protein>
    <recommendedName>
        <fullName evidence="4 11">2-isopropylmalate synthase</fullName>
        <ecNumber evidence="3 11">2.3.3.13</ecNumber>
    </recommendedName>
    <alternativeName>
        <fullName evidence="11">Alpha-IPM synthase</fullName>
    </alternativeName>
    <alternativeName>
        <fullName evidence="11">Alpha-isopropylmalate synthase</fullName>
    </alternativeName>
</protein>
<keyword evidence="7 11" id="KW-0808">Transferase</keyword>
<comment type="pathway">
    <text evidence="1 11">Amino-acid biosynthesis; L-leucine biosynthesis; L-leucine from 3-methyl-2-oxobutanoate: step 1/4.</text>
</comment>
<dbReference type="InterPro" id="IPR002034">
    <property type="entry name" value="AIPM/Hcit_synth_CS"/>
</dbReference>
<evidence type="ECO:0000256" key="4">
    <source>
        <dbReference type="ARBA" id="ARBA00018198"/>
    </source>
</evidence>
<feature type="domain" description="Pyruvate carboxyltransferase" evidence="12">
    <location>
        <begin position="4"/>
        <end position="267"/>
    </location>
</feature>
<dbReference type="SUPFAM" id="SSF110921">
    <property type="entry name" value="2-isopropylmalate synthase LeuA, allosteric (dimerisation) domain"/>
    <property type="match status" value="1"/>
</dbReference>
<dbReference type="SMART" id="SM00917">
    <property type="entry name" value="LeuA_dimer"/>
    <property type="match status" value="1"/>
</dbReference>
<comment type="cofactor">
    <cofactor evidence="11">
        <name>Mn(2+)</name>
        <dbReference type="ChEBI" id="CHEBI:29035"/>
    </cofactor>
</comment>
<evidence type="ECO:0000256" key="8">
    <source>
        <dbReference type="ARBA" id="ARBA00022723"/>
    </source>
</evidence>
<evidence type="ECO:0000259" key="12">
    <source>
        <dbReference type="PROSITE" id="PS50991"/>
    </source>
</evidence>
<feature type="binding site" evidence="11">
    <location>
        <position position="237"/>
    </location>
    <ligand>
        <name>Mn(2+)</name>
        <dbReference type="ChEBI" id="CHEBI:29035"/>
    </ligand>
</feature>
<comment type="subunit">
    <text evidence="11">Homodimer.</text>
</comment>
<evidence type="ECO:0000256" key="1">
    <source>
        <dbReference type="ARBA" id="ARBA00004689"/>
    </source>
</evidence>
<dbReference type="Pfam" id="PF08502">
    <property type="entry name" value="LeuA_dimer"/>
    <property type="match status" value="1"/>
</dbReference>
<dbReference type="PROSITE" id="PS00816">
    <property type="entry name" value="AIPM_HOMOCIT_SYNTH_2"/>
    <property type="match status" value="1"/>
</dbReference>
<dbReference type="AlphaFoldDB" id="H5SDU6"/>
<gene>
    <name evidence="11" type="primary">leuA</name>
    <name evidence="13" type="ORF">HGMM_F14E04C23</name>
</gene>
<dbReference type="NCBIfam" id="TIGR00973">
    <property type="entry name" value="leuA_bact"/>
    <property type="match status" value="1"/>
</dbReference>
<dbReference type="Pfam" id="PF00682">
    <property type="entry name" value="HMGL-like"/>
    <property type="match status" value="1"/>
</dbReference>
<proteinExistence type="inferred from homology"/>
<dbReference type="Gene3D" id="3.20.20.70">
    <property type="entry name" value="Aldolase class I"/>
    <property type="match status" value="1"/>
</dbReference>
<evidence type="ECO:0000256" key="10">
    <source>
        <dbReference type="ARBA" id="ARBA00023304"/>
    </source>
</evidence>
<evidence type="ECO:0000313" key="13">
    <source>
        <dbReference type="EMBL" id="BAL54332.1"/>
    </source>
</evidence>
<keyword evidence="10 11" id="KW-0100">Branched-chain amino acid biosynthesis</keyword>
<name>H5SDU6_9BACT</name>
<dbReference type="GO" id="GO:0030145">
    <property type="term" value="F:manganese ion binding"/>
    <property type="evidence" value="ECO:0007669"/>
    <property type="project" value="UniProtKB-UniRule"/>
</dbReference>
<comment type="similarity">
    <text evidence="2 11">Belongs to the alpha-IPM synthase/homocitrate synthase family. LeuA type 1 subfamily.</text>
</comment>
<dbReference type="GO" id="GO:0005737">
    <property type="term" value="C:cytoplasm"/>
    <property type="evidence" value="ECO:0007669"/>
    <property type="project" value="UniProtKB-UniRule"/>
</dbReference>
<organism evidence="13">
    <name type="scientific">uncultured Aquificia bacterium</name>
    <dbReference type="NCBI Taxonomy" id="453415"/>
    <lineage>
        <taxon>Bacteria</taxon>
        <taxon>Pseudomonadati</taxon>
        <taxon>Aquificota</taxon>
        <taxon>Aquificia</taxon>
        <taxon>environmental samples</taxon>
    </lineage>
</organism>
<dbReference type="NCBIfam" id="NF002086">
    <property type="entry name" value="PRK00915.1-3"/>
    <property type="match status" value="1"/>
</dbReference>
<sequence>MEKVYIFDTTLRDGEQAPGFSMTADEKLQMAHQLAKLGVDVIEAGFAAASKGDFESVHLIAQQVEGPIICSLARALEKDIELAGEALKPARRKRIHTFIATSEIHMKYKLRMSPEEVLERAKKAVEFARRFTDDVEFSCEDATRSQREFLYRVIETAIKAGATVINIPDTVGYAVPEEFAKLIEDIRNNVPNIDRAIISVHCHDDLGLAVANSLMAVKHGARQVECTINGIGERAGNAALEEIVMALKVRKDFFGGLYTDINTREIYKTSRLLCRITGSFVQPNKAIVGDNAFAHESGIHQHGVLAHPLTYEIMNPEDVGFPSTRIILGKHSGRHALKRRLNELGFKLSDEDLERIFEKFKALADKKKEVYDEDLEALIYEEFMKVEEEEPIKVKHYQVQTGDNLLPTATVVLSFRGEERTATSTGNGPVDAVIKAIQKALKVEPRLIDFSIKALTPNTDAQAEARLVIELDNVKASGRGVDTDIIKASVSGFVDALNRAIMRRNYILSKESIREEGTV</sequence>
<dbReference type="GO" id="GO:0003852">
    <property type="term" value="F:2-isopropylmalate synthase activity"/>
    <property type="evidence" value="ECO:0007669"/>
    <property type="project" value="UniProtKB-UniRule"/>
</dbReference>
<comment type="function">
    <text evidence="11">Catalyzes the condensation of the acetyl group of acetyl-CoA with 3-methyl-2-oxobutanoate (2-ketoisovalerate) to form 3-carboxy-3-hydroxy-4-methylpentanoate (2-isopropylmalate).</text>
</comment>
<evidence type="ECO:0000256" key="3">
    <source>
        <dbReference type="ARBA" id="ARBA00012973"/>
    </source>
</evidence>
<evidence type="ECO:0000256" key="6">
    <source>
        <dbReference type="ARBA" id="ARBA00022605"/>
    </source>
</evidence>
<dbReference type="InterPro" id="IPR013785">
    <property type="entry name" value="Aldolase_TIM"/>
</dbReference>
<evidence type="ECO:0000256" key="2">
    <source>
        <dbReference type="ARBA" id="ARBA00009396"/>
    </source>
</evidence>